<evidence type="ECO:0000313" key="2">
    <source>
        <dbReference type="EMBL" id="EFA80741.1"/>
    </source>
</evidence>
<dbReference type="EMBL" id="ADBJ01000028">
    <property type="protein sequence ID" value="EFA80741.1"/>
    <property type="molecule type" value="Genomic_DNA"/>
</dbReference>
<gene>
    <name evidence="2" type="ORF">PPL_06327</name>
</gene>
<dbReference type="Proteomes" id="UP000001396">
    <property type="component" value="Unassembled WGS sequence"/>
</dbReference>
<keyword evidence="1" id="KW-0812">Transmembrane</keyword>
<protein>
    <submittedName>
        <fullName evidence="2">Uncharacterized protein</fullName>
    </submittedName>
</protein>
<reference evidence="2 3" key="1">
    <citation type="journal article" date="2011" name="Genome Res.">
        <title>Phylogeny-wide analysis of social amoeba genomes highlights ancient origins for complex intercellular communication.</title>
        <authorList>
            <person name="Heidel A.J."/>
            <person name="Lawal H.M."/>
            <person name="Felder M."/>
            <person name="Schilde C."/>
            <person name="Helps N.R."/>
            <person name="Tunggal B."/>
            <person name="Rivero F."/>
            <person name="John U."/>
            <person name="Schleicher M."/>
            <person name="Eichinger L."/>
            <person name="Platzer M."/>
            <person name="Noegel A.A."/>
            <person name="Schaap P."/>
            <person name="Gloeckner G."/>
        </authorList>
    </citation>
    <scope>NUCLEOTIDE SEQUENCE [LARGE SCALE GENOMIC DNA]</scope>
    <source>
        <strain evidence="3">ATCC 26659 / Pp 5 / PN500</strain>
    </source>
</reference>
<dbReference type="GeneID" id="31361810"/>
<dbReference type="InParanoid" id="D3BCU9"/>
<organism evidence="2 3">
    <name type="scientific">Heterostelium pallidum (strain ATCC 26659 / Pp 5 / PN500)</name>
    <name type="common">Cellular slime mold</name>
    <name type="synonym">Polysphondylium pallidum</name>
    <dbReference type="NCBI Taxonomy" id="670386"/>
    <lineage>
        <taxon>Eukaryota</taxon>
        <taxon>Amoebozoa</taxon>
        <taxon>Evosea</taxon>
        <taxon>Eumycetozoa</taxon>
        <taxon>Dictyostelia</taxon>
        <taxon>Acytosteliales</taxon>
        <taxon>Acytosteliaceae</taxon>
        <taxon>Heterostelium</taxon>
    </lineage>
</organism>
<sequence length="88" mass="10621">MRYNKNIHPFVDRISLRLQFISWNLLYAVIGNEHLLQLFIITSLFKYYTMSLLRQFNGVSNICALSQLYLYNIFYQMWCKLKCLALED</sequence>
<evidence type="ECO:0000313" key="3">
    <source>
        <dbReference type="Proteomes" id="UP000001396"/>
    </source>
</evidence>
<name>D3BCU9_HETP5</name>
<proteinExistence type="predicted"/>
<keyword evidence="3" id="KW-1185">Reference proteome</keyword>
<keyword evidence="1" id="KW-1133">Transmembrane helix</keyword>
<evidence type="ECO:0000256" key="1">
    <source>
        <dbReference type="SAM" id="Phobius"/>
    </source>
</evidence>
<comment type="caution">
    <text evidence="2">The sequence shown here is derived from an EMBL/GenBank/DDBJ whole genome shotgun (WGS) entry which is preliminary data.</text>
</comment>
<feature type="transmembrane region" description="Helical" evidence="1">
    <location>
        <begin position="20"/>
        <end position="45"/>
    </location>
</feature>
<keyword evidence="1" id="KW-0472">Membrane</keyword>
<accession>D3BCU9</accession>
<dbReference type="RefSeq" id="XP_020432861.1">
    <property type="nucleotide sequence ID" value="XM_020577187.1"/>
</dbReference>
<dbReference type="AlphaFoldDB" id="D3BCU9"/>